<dbReference type="Proteomes" id="UP000554286">
    <property type="component" value="Unassembled WGS sequence"/>
</dbReference>
<dbReference type="InterPro" id="IPR036390">
    <property type="entry name" value="WH_DNA-bd_sf"/>
</dbReference>
<evidence type="ECO:0000313" key="5">
    <source>
        <dbReference type="EMBL" id="MBB4266480.1"/>
    </source>
</evidence>
<dbReference type="AlphaFoldDB" id="A0A7W6W9T7"/>
<dbReference type="SMART" id="SM00345">
    <property type="entry name" value="HTH_GNTR"/>
    <property type="match status" value="1"/>
</dbReference>
<proteinExistence type="predicted"/>
<keyword evidence="3" id="KW-0804">Transcription</keyword>
<dbReference type="InterPro" id="IPR011711">
    <property type="entry name" value="GntR_C"/>
</dbReference>
<dbReference type="SUPFAM" id="SSF46785">
    <property type="entry name" value="Winged helix' DNA-binding domain"/>
    <property type="match status" value="1"/>
</dbReference>
<dbReference type="PROSITE" id="PS50949">
    <property type="entry name" value="HTH_GNTR"/>
    <property type="match status" value="1"/>
</dbReference>
<reference evidence="5 6" key="1">
    <citation type="submission" date="2020-08" db="EMBL/GenBank/DDBJ databases">
        <title>Genome sequencing of Purple Non-Sulfur Bacteria from various extreme environments.</title>
        <authorList>
            <person name="Mayer M."/>
        </authorList>
    </citation>
    <scope>NUCLEOTIDE SEQUENCE [LARGE SCALE GENOMIC DNA]</scope>
    <source>
        <strain evidence="5 6">JA131</strain>
    </source>
</reference>
<evidence type="ECO:0000256" key="1">
    <source>
        <dbReference type="ARBA" id="ARBA00023015"/>
    </source>
</evidence>
<dbReference type="InterPro" id="IPR000524">
    <property type="entry name" value="Tscrpt_reg_HTH_GntR"/>
</dbReference>
<accession>A0A7W6W9T7</accession>
<dbReference type="GO" id="GO:0003700">
    <property type="term" value="F:DNA-binding transcription factor activity"/>
    <property type="evidence" value="ECO:0007669"/>
    <property type="project" value="InterPro"/>
</dbReference>
<feature type="domain" description="HTH gntR-type" evidence="4">
    <location>
        <begin position="5"/>
        <end position="73"/>
    </location>
</feature>
<dbReference type="Pfam" id="PF07729">
    <property type="entry name" value="FCD"/>
    <property type="match status" value="1"/>
</dbReference>
<sequence>MSRRATLSDQIYDEMVGRIVSGQYEVGQRLPSEATLCTSYAVSRTVVREVLFRLREKGYVTSRRGAGSFVQRAGGVPDPSFGAVSSIADLNRCFEFRISMEGEAAFLAAERRDSTTLPTVRHAHRAYRDAVALEATGGEEDIAFHQAVAAAARNQFFGGMLRAIQVHVLFGINLSRNLAPAFAEDHLTHCVEEHGRILEAIEAGDAATARAGMRAHLMNARHRIFGSGGAG</sequence>
<dbReference type="PANTHER" id="PTHR43537">
    <property type="entry name" value="TRANSCRIPTIONAL REGULATOR, GNTR FAMILY"/>
    <property type="match status" value="1"/>
</dbReference>
<evidence type="ECO:0000256" key="2">
    <source>
        <dbReference type="ARBA" id="ARBA00023125"/>
    </source>
</evidence>
<comment type="caution">
    <text evidence="5">The sequence shown here is derived from an EMBL/GenBank/DDBJ whole genome shotgun (WGS) entry which is preliminary data.</text>
</comment>
<keyword evidence="6" id="KW-1185">Reference proteome</keyword>
<dbReference type="PANTHER" id="PTHR43537:SF44">
    <property type="entry name" value="GNTR FAMILY REGULATORY PROTEIN"/>
    <property type="match status" value="1"/>
</dbReference>
<dbReference type="RefSeq" id="WP_184044959.1">
    <property type="nucleotide sequence ID" value="NZ_JACIGK010000014.1"/>
</dbReference>
<evidence type="ECO:0000259" key="4">
    <source>
        <dbReference type="PROSITE" id="PS50949"/>
    </source>
</evidence>
<evidence type="ECO:0000313" key="6">
    <source>
        <dbReference type="Proteomes" id="UP000554286"/>
    </source>
</evidence>
<organism evidence="5 6">
    <name type="scientific">Roseospira visakhapatnamensis</name>
    <dbReference type="NCBI Taxonomy" id="390880"/>
    <lineage>
        <taxon>Bacteria</taxon>
        <taxon>Pseudomonadati</taxon>
        <taxon>Pseudomonadota</taxon>
        <taxon>Alphaproteobacteria</taxon>
        <taxon>Rhodospirillales</taxon>
        <taxon>Rhodospirillaceae</taxon>
        <taxon>Roseospira</taxon>
    </lineage>
</organism>
<dbReference type="SUPFAM" id="SSF48008">
    <property type="entry name" value="GntR ligand-binding domain-like"/>
    <property type="match status" value="1"/>
</dbReference>
<dbReference type="GO" id="GO:0003677">
    <property type="term" value="F:DNA binding"/>
    <property type="evidence" value="ECO:0007669"/>
    <property type="project" value="UniProtKB-KW"/>
</dbReference>
<dbReference type="PRINTS" id="PR00035">
    <property type="entry name" value="HTHGNTR"/>
</dbReference>
<keyword evidence="1" id="KW-0805">Transcription regulation</keyword>
<dbReference type="Gene3D" id="1.20.120.530">
    <property type="entry name" value="GntR ligand-binding domain-like"/>
    <property type="match status" value="1"/>
</dbReference>
<name>A0A7W6W9T7_9PROT</name>
<dbReference type="EMBL" id="JACIGK010000014">
    <property type="protein sequence ID" value="MBB4266480.1"/>
    <property type="molecule type" value="Genomic_DNA"/>
</dbReference>
<dbReference type="CDD" id="cd07377">
    <property type="entry name" value="WHTH_GntR"/>
    <property type="match status" value="1"/>
</dbReference>
<dbReference type="InterPro" id="IPR008920">
    <property type="entry name" value="TF_FadR/GntR_C"/>
</dbReference>
<protein>
    <submittedName>
        <fullName evidence="5">DNA-binding FadR family transcriptional regulator</fullName>
    </submittedName>
</protein>
<keyword evidence="2 5" id="KW-0238">DNA-binding</keyword>
<dbReference type="Pfam" id="PF00392">
    <property type="entry name" value="GntR"/>
    <property type="match status" value="1"/>
</dbReference>
<dbReference type="InterPro" id="IPR036388">
    <property type="entry name" value="WH-like_DNA-bd_sf"/>
</dbReference>
<evidence type="ECO:0000256" key="3">
    <source>
        <dbReference type="ARBA" id="ARBA00023163"/>
    </source>
</evidence>
<gene>
    <name evidence="5" type="ORF">GGD89_002112</name>
</gene>
<dbReference type="Gene3D" id="1.10.10.10">
    <property type="entry name" value="Winged helix-like DNA-binding domain superfamily/Winged helix DNA-binding domain"/>
    <property type="match status" value="1"/>
</dbReference>
<dbReference type="SMART" id="SM00895">
    <property type="entry name" value="FCD"/>
    <property type="match status" value="1"/>
</dbReference>